<dbReference type="InterPro" id="IPR011010">
    <property type="entry name" value="DNA_brk_join_enz"/>
</dbReference>
<dbReference type="InterPro" id="IPR038488">
    <property type="entry name" value="Integrase_DNA-bd_sf"/>
</dbReference>
<keyword evidence="2" id="KW-0229">DNA integration</keyword>
<accession>A0A102JNM0</accession>
<dbReference type="InterPro" id="IPR002104">
    <property type="entry name" value="Integrase_catalytic"/>
</dbReference>
<reference evidence="6 7" key="1">
    <citation type="submission" date="2015-11" db="EMBL/GenBank/DDBJ databases">
        <title>Expanding the genomic diversity of Burkholderia species for the development of highly accurate diagnostics.</title>
        <authorList>
            <person name="Sahl J."/>
            <person name="Keim P."/>
            <person name="Wagner D."/>
        </authorList>
    </citation>
    <scope>NUCLEOTIDE SEQUENCE [LARGE SCALE GENOMIC DNA]</scope>
    <source>
        <strain evidence="6 7">RF32-BP4</strain>
    </source>
</reference>
<evidence type="ECO:0000313" key="6">
    <source>
        <dbReference type="EMBL" id="KUZ86595.1"/>
    </source>
</evidence>
<gene>
    <name evidence="6" type="ORF">WI38_22280</name>
</gene>
<dbReference type="AlphaFoldDB" id="A0A102JNM0"/>
<dbReference type="PROSITE" id="PS51898">
    <property type="entry name" value="TYR_RECOMBINASE"/>
    <property type="match status" value="1"/>
</dbReference>
<sequence length="457" mass="50826">MAKVNFTAERVASFEASPGKTQTIYWDAKAPGLGLRVTPAGARSYIFESRLFGKTVRITIGDSRAWTLGKARTEAARLKTVIDDGKDPREQAAEQRAAHEARKSEARRQDATLDDAWAVYIEARRPKWSELHYRDHVTVASAGGQPKKRGKGLTEPGPLAALMPLRLSDLSADRIGDWLADEAEQRPARARLAFNLLRIFSTWCESKAEYRGLIDPQAVSTRLSKDTLPKPAAKTDAIQREQLAAWFGAVRQLGSPVMEAYLIGLLLTGARREELAELRWDDVDFRWRSLHLKDKVETEAGRVIPLTPYLASVLLELKRINDTPPNVRRMRELEAAGKPWAPSAWVFASPTAADGRLAAPNRALHRVCQAAGIPPVTLHGLRRSFSSLAEWTETPTGVVAQIMGHKPSATAERHYKVRPLDLLRVWHDKLEGWILAEADIEFTPEQQKPGLKAITAA</sequence>
<evidence type="ECO:0000256" key="3">
    <source>
        <dbReference type="ARBA" id="ARBA00023172"/>
    </source>
</evidence>
<feature type="domain" description="Tyr recombinase" evidence="5">
    <location>
        <begin position="233"/>
        <end position="428"/>
    </location>
</feature>
<dbReference type="PANTHER" id="PTHR30629">
    <property type="entry name" value="PROPHAGE INTEGRASE"/>
    <property type="match status" value="1"/>
</dbReference>
<dbReference type="Pfam" id="PF13356">
    <property type="entry name" value="Arm-DNA-bind_3"/>
    <property type="match status" value="1"/>
</dbReference>
<dbReference type="Gene3D" id="1.10.443.10">
    <property type="entry name" value="Intergrase catalytic core"/>
    <property type="match status" value="1"/>
</dbReference>
<evidence type="ECO:0000313" key="7">
    <source>
        <dbReference type="Proteomes" id="UP000065521"/>
    </source>
</evidence>
<comment type="similarity">
    <text evidence="1">Belongs to the 'phage' integrase family.</text>
</comment>
<evidence type="ECO:0000256" key="1">
    <source>
        <dbReference type="ARBA" id="ARBA00008857"/>
    </source>
</evidence>
<dbReference type="InterPro" id="IPR025166">
    <property type="entry name" value="Integrase_DNA_bind_dom"/>
</dbReference>
<dbReference type="PANTHER" id="PTHR30629:SF6">
    <property type="entry name" value="PROPHAGE INTEGRASE INTA-RELATED"/>
    <property type="match status" value="1"/>
</dbReference>
<evidence type="ECO:0000256" key="4">
    <source>
        <dbReference type="SAM" id="MobiDB-lite"/>
    </source>
</evidence>
<dbReference type="GO" id="GO:0006310">
    <property type="term" value="P:DNA recombination"/>
    <property type="evidence" value="ECO:0007669"/>
    <property type="project" value="UniProtKB-KW"/>
</dbReference>
<evidence type="ECO:0000259" key="5">
    <source>
        <dbReference type="PROSITE" id="PS51898"/>
    </source>
</evidence>
<comment type="caution">
    <text evidence="6">The sequence shown here is derived from an EMBL/GenBank/DDBJ whole genome shotgun (WGS) entry which is preliminary data.</text>
</comment>
<dbReference type="Pfam" id="PF00589">
    <property type="entry name" value="Phage_integrase"/>
    <property type="match status" value="1"/>
</dbReference>
<dbReference type="GO" id="GO:0003677">
    <property type="term" value="F:DNA binding"/>
    <property type="evidence" value="ECO:0007669"/>
    <property type="project" value="InterPro"/>
</dbReference>
<feature type="region of interest" description="Disordered" evidence="4">
    <location>
        <begin position="83"/>
        <end position="107"/>
    </location>
</feature>
<dbReference type="EMBL" id="LOTN01000046">
    <property type="protein sequence ID" value="KUZ86595.1"/>
    <property type="molecule type" value="Genomic_DNA"/>
</dbReference>
<dbReference type="Proteomes" id="UP000065521">
    <property type="component" value="Unassembled WGS sequence"/>
</dbReference>
<keyword evidence="3" id="KW-0233">DNA recombination</keyword>
<protein>
    <submittedName>
        <fullName evidence="6">Preprotein translocase</fullName>
    </submittedName>
</protein>
<dbReference type="Gene3D" id="3.30.160.390">
    <property type="entry name" value="Integrase, DNA-binding domain"/>
    <property type="match status" value="1"/>
</dbReference>
<evidence type="ECO:0000256" key="2">
    <source>
        <dbReference type="ARBA" id="ARBA00022908"/>
    </source>
</evidence>
<dbReference type="RefSeq" id="WP_059635465.1">
    <property type="nucleotide sequence ID" value="NZ_LOTK01000085.1"/>
</dbReference>
<proteinExistence type="inferred from homology"/>
<dbReference type="InterPro" id="IPR050808">
    <property type="entry name" value="Phage_Integrase"/>
</dbReference>
<name>A0A102JNM0_9BURK</name>
<dbReference type="InterPro" id="IPR013762">
    <property type="entry name" value="Integrase-like_cat_sf"/>
</dbReference>
<dbReference type="GO" id="GO:0015074">
    <property type="term" value="P:DNA integration"/>
    <property type="evidence" value="ECO:0007669"/>
    <property type="project" value="UniProtKB-KW"/>
</dbReference>
<organism evidence="6 7">
    <name type="scientific">Burkholderia ubonensis</name>
    <dbReference type="NCBI Taxonomy" id="101571"/>
    <lineage>
        <taxon>Bacteria</taxon>
        <taxon>Pseudomonadati</taxon>
        <taxon>Pseudomonadota</taxon>
        <taxon>Betaproteobacteria</taxon>
        <taxon>Burkholderiales</taxon>
        <taxon>Burkholderiaceae</taxon>
        <taxon>Burkholderia</taxon>
        <taxon>Burkholderia cepacia complex</taxon>
    </lineage>
</organism>
<dbReference type="SUPFAM" id="SSF56349">
    <property type="entry name" value="DNA breaking-rejoining enzymes"/>
    <property type="match status" value="1"/>
</dbReference>